<feature type="transmembrane region" description="Helical" evidence="15">
    <location>
        <begin position="427"/>
        <end position="447"/>
    </location>
</feature>
<keyword evidence="5" id="KW-0597">Phosphoprotein</keyword>
<dbReference type="PROSITE" id="PS50846">
    <property type="entry name" value="HMA_2"/>
    <property type="match status" value="1"/>
</dbReference>
<comment type="subcellular location">
    <subcellularLocation>
        <location evidence="1">Cell membrane</location>
        <topology evidence="1">Multi-pass membrane protein</topology>
    </subcellularLocation>
</comment>
<evidence type="ECO:0000256" key="10">
    <source>
        <dbReference type="ARBA" id="ARBA00022842"/>
    </source>
</evidence>
<comment type="similarity">
    <text evidence="2 15">Belongs to the cation transport ATPase (P-type) (TC 3.A.3) family. Type IB subfamily.</text>
</comment>
<evidence type="ECO:0000256" key="15">
    <source>
        <dbReference type="RuleBase" id="RU362081"/>
    </source>
</evidence>
<dbReference type="SFLD" id="SFLDS00003">
    <property type="entry name" value="Haloacid_Dehalogenase"/>
    <property type="match status" value="1"/>
</dbReference>
<dbReference type="InterPro" id="IPR027256">
    <property type="entry name" value="P-typ_ATPase_IB"/>
</dbReference>
<evidence type="ECO:0000256" key="6">
    <source>
        <dbReference type="ARBA" id="ARBA00022692"/>
    </source>
</evidence>
<keyword evidence="13" id="KW-0406">Ion transport</keyword>
<keyword evidence="14 15" id="KW-0472">Membrane</keyword>
<evidence type="ECO:0000313" key="17">
    <source>
        <dbReference type="EMBL" id="MEJ1248399.1"/>
    </source>
</evidence>
<evidence type="ECO:0000256" key="14">
    <source>
        <dbReference type="ARBA" id="ARBA00023136"/>
    </source>
</evidence>
<dbReference type="AlphaFoldDB" id="A0AAW9R0U7"/>
<dbReference type="SUPFAM" id="SSF81653">
    <property type="entry name" value="Calcium ATPase, transduction domain A"/>
    <property type="match status" value="1"/>
</dbReference>
<dbReference type="EMBL" id="JBBDHC010000002">
    <property type="protein sequence ID" value="MEJ1248399.1"/>
    <property type="molecule type" value="Genomic_DNA"/>
</dbReference>
<dbReference type="InterPro" id="IPR006121">
    <property type="entry name" value="HMA_dom"/>
</dbReference>
<dbReference type="GO" id="GO:0005524">
    <property type="term" value="F:ATP binding"/>
    <property type="evidence" value="ECO:0007669"/>
    <property type="project" value="UniProtKB-UniRule"/>
</dbReference>
<feature type="domain" description="HMA" evidence="16">
    <location>
        <begin position="94"/>
        <end position="160"/>
    </location>
</feature>
<feature type="transmembrane region" description="Helical" evidence="15">
    <location>
        <begin position="817"/>
        <end position="835"/>
    </location>
</feature>
<name>A0AAW9R0U7_9GAMM</name>
<evidence type="ECO:0000259" key="16">
    <source>
        <dbReference type="PROSITE" id="PS50846"/>
    </source>
</evidence>
<evidence type="ECO:0000256" key="7">
    <source>
        <dbReference type="ARBA" id="ARBA00022723"/>
    </source>
</evidence>
<keyword evidence="12 15" id="KW-1133">Transmembrane helix</keyword>
<dbReference type="Pfam" id="PF00403">
    <property type="entry name" value="HMA"/>
    <property type="match status" value="1"/>
</dbReference>
<evidence type="ECO:0000256" key="11">
    <source>
        <dbReference type="ARBA" id="ARBA00022967"/>
    </source>
</evidence>
<dbReference type="Gene3D" id="3.40.50.1000">
    <property type="entry name" value="HAD superfamily/HAD-like"/>
    <property type="match status" value="1"/>
</dbReference>
<evidence type="ECO:0000256" key="8">
    <source>
        <dbReference type="ARBA" id="ARBA00022741"/>
    </source>
</evidence>
<dbReference type="InterPro" id="IPR036412">
    <property type="entry name" value="HAD-like_sf"/>
</dbReference>
<evidence type="ECO:0000256" key="4">
    <source>
        <dbReference type="ARBA" id="ARBA00022475"/>
    </source>
</evidence>
<dbReference type="SFLD" id="SFLDG00002">
    <property type="entry name" value="C1.7:_P-type_atpase_like"/>
    <property type="match status" value="1"/>
</dbReference>
<dbReference type="Gene3D" id="3.40.1110.10">
    <property type="entry name" value="Calcium-transporting ATPase, cytoplasmic domain N"/>
    <property type="match status" value="1"/>
</dbReference>
<dbReference type="GO" id="GO:0055070">
    <property type="term" value="P:copper ion homeostasis"/>
    <property type="evidence" value="ECO:0007669"/>
    <property type="project" value="TreeGrafter"/>
</dbReference>
<comment type="caution">
    <text evidence="17">The sequence shown here is derived from an EMBL/GenBank/DDBJ whole genome shotgun (WGS) entry which is preliminary data.</text>
</comment>
<dbReference type="SUPFAM" id="SSF81665">
    <property type="entry name" value="Calcium ATPase, transmembrane domain M"/>
    <property type="match status" value="1"/>
</dbReference>
<dbReference type="Gene3D" id="3.30.70.100">
    <property type="match status" value="1"/>
</dbReference>
<dbReference type="RefSeq" id="WP_337334117.1">
    <property type="nucleotide sequence ID" value="NZ_JBBDHC010000002.1"/>
</dbReference>
<reference evidence="17 18" key="1">
    <citation type="journal article" date="2016" name="Antonie Van Leeuwenhoek">
        <title>Denitratimonas tolerans gen. nov., sp. nov., a denitrifying bacterium isolated from a bioreactor for tannery wastewater treatment.</title>
        <authorList>
            <person name="Han S.I."/>
            <person name="Kim J.O."/>
            <person name="Lee Y.R."/>
            <person name="Ekpeghere K.I."/>
            <person name="Koh S.C."/>
            <person name="Whang K.S."/>
        </authorList>
    </citation>
    <scope>NUCLEOTIDE SEQUENCE [LARGE SCALE GENOMIC DNA]</scope>
    <source>
        <strain evidence="17 18">KACC 17565</strain>
    </source>
</reference>
<dbReference type="InterPro" id="IPR023214">
    <property type="entry name" value="HAD_sf"/>
</dbReference>
<dbReference type="CDD" id="cd00371">
    <property type="entry name" value="HMA"/>
    <property type="match status" value="1"/>
</dbReference>
<feature type="transmembrane region" description="Helical" evidence="15">
    <location>
        <begin position="179"/>
        <end position="202"/>
    </location>
</feature>
<evidence type="ECO:0000256" key="13">
    <source>
        <dbReference type="ARBA" id="ARBA00023065"/>
    </source>
</evidence>
<feature type="transmembrane region" description="Helical" evidence="15">
    <location>
        <begin position="272"/>
        <end position="290"/>
    </location>
</feature>
<protein>
    <submittedName>
        <fullName evidence="17">Heavy metal translocating P-type ATPase</fullName>
    </submittedName>
</protein>
<evidence type="ECO:0000313" key="18">
    <source>
        <dbReference type="Proteomes" id="UP001364472"/>
    </source>
</evidence>
<dbReference type="NCBIfam" id="TIGR01494">
    <property type="entry name" value="ATPase_P-type"/>
    <property type="match status" value="2"/>
</dbReference>
<organism evidence="17 18">
    <name type="scientific">Denitratimonas tolerans</name>
    <dbReference type="NCBI Taxonomy" id="1338420"/>
    <lineage>
        <taxon>Bacteria</taxon>
        <taxon>Pseudomonadati</taxon>
        <taxon>Pseudomonadota</taxon>
        <taxon>Gammaproteobacteria</taxon>
        <taxon>Lysobacterales</taxon>
        <taxon>Lysobacteraceae</taxon>
        <taxon>Denitratimonas</taxon>
    </lineage>
</organism>
<keyword evidence="8 15" id="KW-0547">Nucleotide-binding</keyword>
<keyword evidence="10" id="KW-0460">Magnesium</keyword>
<keyword evidence="7 15" id="KW-0479">Metal-binding</keyword>
<dbReference type="Pfam" id="PF00122">
    <property type="entry name" value="E1-E2_ATPase"/>
    <property type="match status" value="1"/>
</dbReference>
<dbReference type="Proteomes" id="UP001364472">
    <property type="component" value="Unassembled WGS sequence"/>
</dbReference>
<feature type="transmembrane region" description="Helical" evidence="15">
    <location>
        <begin position="214"/>
        <end position="235"/>
    </location>
</feature>
<dbReference type="InterPro" id="IPR044492">
    <property type="entry name" value="P_typ_ATPase_HD_dom"/>
</dbReference>
<dbReference type="SUPFAM" id="SSF81660">
    <property type="entry name" value="Metal cation-transporting ATPase, ATP-binding domain N"/>
    <property type="match status" value="1"/>
</dbReference>
<feature type="transmembrane region" description="Helical" evidence="15">
    <location>
        <begin position="247"/>
        <end position="266"/>
    </location>
</feature>
<evidence type="ECO:0000256" key="2">
    <source>
        <dbReference type="ARBA" id="ARBA00006024"/>
    </source>
</evidence>
<dbReference type="Gene3D" id="2.70.150.10">
    <property type="entry name" value="Calcium-transporting ATPase, cytoplasmic transduction domain A"/>
    <property type="match status" value="1"/>
</dbReference>
<dbReference type="GO" id="GO:0043682">
    <property type="term" value="F:P-type divalent copper transporter activity"/>
    <property type="evidence" value="ECO:0007669"/>
    <property type="project" value="TreeGrafter"/>
</dbReference>
<dbReference type="InterPro" id="IPR036163">
    <property type="entry name" value="HMA_dom_sf"/>
</dbReference>
<evidence type="ECO:0000256" key="5">
    <source>
        <dbReference type="ARBA" id="ARBA00022553"/>
    </source>
</evidence>
<dbReference type="InterPro" id="IPR023299">
    <property type="entry name" value="ATPase_P-typ_cyto_dom_N"/>
</dbReference>
<gene>
    <name evidence="17" type="ORF">WB794_01725</name>
</gene>
<dbReference type="SUPFAM" id="SSF56784">
    <property type="entry name" value="HAD-like"/>
    <property type="match status" value="1"/>
</dbReference>
<keyword evidence="4 15" id="KW-1003">Cell membrane</keyword>
<dbReference type="InterPro" id="IPR008250">
    <property type="entry name" value="ATPase_P-typ_transduc_dom_A_sf"/>
</dbReference>
<evidence type="ECO:0000256" key="9">
    <source>
        <dbReference type="ARBA" id="ARBA00022840"/>
    </source>
</evidence>
<dbReference type="GO" id="GO:0016887">
    <property type="term" value="F:ATP hydrolysis activity"/>
    <property type="evidence" value="ECO:0007669"/>
    <property type="project" value="InterPro"/>
</dbReference>
<sequence>MEVGQTRSVEAGCFHCGEPLGAEAIASWIADAEHDFCCRGCAGAAEWIATAGLADYYRLRQAQGARVDDSDADLSLWDRPEVQAEHVRSVSEGSQITVLTDGMRCAACAWLIDRALRRRAGVREVVANAVTGRIRITWDASAMRLSQVLDDLSALGYRAHLSPGQAREDARRRERRSAILRLGVAGLGAMQAMMFAEALYLDTAREMSIPLRDFLRWVTFLLATPVVFYSGWPFIAGMWNELRLRRFGMDTLVATSVLLAYFASLFETLRGGTHVWFDAAVMFVLFLLIARQIEAAARARATDHVDTLARARPAFAWREDGDGCAAQVPVATLSPGDVVRVPPGEAVPADGLALAAAAVDESLLTGEAEPVSRAEGEELRAGSIVVGSVARLRVTRTGQDTWLSQLSRLIERAQNERPAAARLADAVATRFVLALFAAAALTCLWWLKHDPSRAFEVTLAVLVVACPCALSLAIPTAIASAHTALARIGVLAMRPDALDVLARVDTVVFDKTGTLSLGEPSLRAVETFGGITRAEALRIARALERDSRHPLARVFVRESPENQGTPRSVIPVQAGSPFDSAVESRMDPGRHGNDGEETLIEESMLLRTESARIEHIPGFGVEAHAGDRRWRLGHAAFAASRPDDGALWLGDGETAFARFAIRDALRPDAAEAVSACRRLGLECELLSGDGEAAVTAAARALGISRHSARRTPEQKLERIRALQREGRVVLMVGDGINDAPVLAGADVSIAMHGGAALAHGAADVVLTAQQLARVPQAIALARRARVTLRQNLAWALGYNLIALPFAAAGWIEPWLAALGMAGSSLIVTLNALRLVRREPAMRPDVAAAARSAA</sequence>
<feature type="transmembrane region" description="Helical" evidence="15">
    <location>
        <begin position="792"/>
        <end position="811"/>
    </location>
</feature>
<dbReference type="PANTHER" id="PTHR43520:SF5">
    <property type="entry name" value="CATION-TRANSPORTING P-TYPE ATPASE-RELATED"/>
    <property type="match status" value="1"/>
</dbReference>
<keyword evidence="6 15" id="KW-0812">Transmembrane</keyword>
<proteinExistence type="inferred from homology"/>
<dbReference type="SFLD" id="SFLDF00027">
    <property type="entry name" value="p-type_atpase"/>
    <property type="match status" value="1"/>
</dbReference>
<dbReference type="InterPro" id="IPR001757">
    <property type="entry name" value="P_typ_ATPase"/>
</dbReference>
<evidence type="ECO:0000256" key="3">
    <source>
        <dbReference type="ARBA" id="ARBA00022448"/>
    </source>
</evidence>
<dbReference type="Pfam" id="PF12156">
    <property type="entry name" value="ATPase-cat_bd"/>
    <property type="match status" value="1"/>
</dbReference>
<dbReference type="NCBIfam" id="TIGR01525">
    <property type="entry name" value="ATPase-IB_hvy"/>
    <property type="match status" value="1"/>
</dbReference>
<evidence type="ECO:0000256" key="12">
    <source>
        <dbReference type="ARBA" id="ARBA00022989"/>
    </source>
</evidence>
<feature type="transmembrane region" description="Helical" evidence="15">
    <location>
        <begin position="459"/>
        <end position="485"/>
    </location>
</feature>
<keyword evidence="3" id="KW-0813">Transport</keyword>
<keyword evidence="9 15" id="KW-0067">ATP-binding</keyword>
<dbReference type="PANTHER" id="PTHR43520">
    <property type="entry name" value="ATP7, ISOFORM B"/>
    <property type="match status" value="1"/>
</dbReference>
<dbReference type="Pfam" id="PF00702">
    <property type="entry name" value="Hydrolase"/>
    <property type="match status" value="1"/>
</dbReference>
<dbReference type="GO" id="GO:0005507">
    <property type="term" value="F:copper ion binding"/>
    <property type="evidence" value="ECO:0007669"/>
    <property type="project" value="TreeGrafter"/>
</dbReference>
<keyword evidence="18" id="KW-1185">Reference proteome</keyword>
<evidence type="ECO:0000256" key="1">
    <source>
        <dbReference type="ARBA" id="ARBA00004651"/>
    </source>
</evidence>
<dbReference type="InterPro" id="IPR021993">
    <property type="entry name" value="ATPase-cat-bd"/>
</dbReference>
<dbReference type="CDD" id="cd02079">
    <property type="entry name" value="P-type_ATPase_HM"/>
    <property type="match status" value="1"/>
</dbReference>
<accession>A0AAW9R0U7</accession>
<dbReference type="GO" id="GO:0005886">
    <property type="term" value="C:plasma membrane"/>
    <property type="evidence" value="ECO:0007669"/>
    <property type="project" value="UniProtKB-SubCell"/>
</dbReference>
<dbReference type="SUPFAM" id="SSF55008">
    <property type="entry name" value="HMA, heavy metal-associated domain"/>
    <property type="match status" value="1"/>
</dbReference>
<dbReference type="PRINTS" id="PR00119">
    <property type="entry name" value="CATATPASE"/>
</dbReference>
<dbReference type="InterPro" id="IPR023298">
    <property type="entry name" value="ATPase_P-typ_TM_dom_sf"/>
</dbReference>
<dbReference type="InterPro" id="IPR059000">
    <property type="entry name" value="ATPase_P-type_domA"/>
</dbReference>
<keyword evidence="11" id="KW-1278">Translocase</keyword>